<organism evidence="1">
    <name type="scientific">Aphanomyces invadans</name>
    <dbReference type="NCBI Taxonomy" id="157072"/>
    <lineage>
        <taxon>Eukaryota</taxon>
        <taxon>Sar</taxon>
        <taxon>Stramenopiles</taxon>
        <taxon>Oomycota</taxon>
        <taxon>Saprolegniomycetes</taxon>
        <taxon>Saprolegniales</taxon>
        <taxon>Verrucalvaceae</taxon>
        <taxon>Aphanomyces</taxon>
    </lineage>
</organism>
<proteinExistence type="predicted"/>
<accession>A0A024U6R0</accession>
<dbReference type="EMBL" id="KI913963">
    <property type="protein sequence ID" value="ETW01298.1"/>
    <property type="molecule type" value="Genomic_DNA"/>
</dbReference>
<dbReference type="VEuPathDB" id="FungiDB:H310_06863"/>
<dbReference type="GeneID" id="20083913"/>
<sequence>MLNESHKRPSIKGDEQDTNVIAHFMVLCALDLLWRDRGEPGPSRCVVGVRSRSFDSPSACRHAEKLRERKAHAEAKPRRLNAGLVGVSTDVVLHVEQVRDRRAVDSGTDDGFVQQSLDKY</sequence>
<dbReference type="RefSeq" id="XP_008870296.1">
    <property type="nucleotide sequence ID" value="XM_008872074.1"/>
</dbReference>
<name>A0A024U6R0_9STRA</name>
<dbReference type="AlphaFoldDB" id="A0A024U6R0"/>
<protein>
    <submittedName>
        <fullName evidence="1">Uncharacterized protein</fullName>
    </submittedName>
</protein>
<gene>
    <name evidence="1" type="ORF">H310_06863</name>
</gene>
<evidence type="ECO:0000313" key="1">
    <source>
        <dbReference type="EMBL" id="ETW01298.1"/>
    </source>
</evidence>
<reference evidence="1" key="1">
    <citation type="submission" date="2013-12" db="EMBL/GenBank/DDBJ databases">
        <title>The Genome Sequence of Aphanomyces invadans NJM9701.</title>
        <authorList>
            <consortium name="The Broad Institute Genomics Platform"/>
            <person name="Russ C."/>
            <person name="Tyler B."/>
            <person name="van West P."/>
            <person name="Dieguez-Uribeondo J."/>
            <person name="Young S.K."/>
            <person name="Zeng Q."/>
            <person name="Gargeya S."/>
            <person name="Fitzgerald M."/>
            <person name="Abouelleil A."/>
            <person name="Alvarado L."/>
            <person name="Chapman S.B."/>
            <person name="Gainer-Dewar J."/>
            <person name="Goldberg J."/>
            <person name="Griggs A."/>
            <person name="Gujja S."/>
            <person name="Hansen M."/>
            <person name="Howarth C."/>
            <person name="Imamovic A."/>
            <person name="Ireland A."/>
            <person name="Larimer J."/>
            <person name="McCowan C."/>
            <person name="Murphy C."/>
            <person name="Pearson M."/>
            <person name="Poon T.W."/>
            <person name="Priest M."/>
            <person name="Roberts A."/>
            <person name="Saif S."/>
            <person name="Shea T."/>
            <person name="Sykes S."/>
            <person name="Wortman J."/>
            <person name="Nusbaum C."/>
            <person name="Birren B."/>
        </authorList>
    </citation>
    <scope>NUCLEOTIDE SEQUENCE [LARGE SCALE GENOMIC DNA]</scope>
    <source>
        <strain evidence="1">NJM9701</strain>
    </source>
</reference>